<evidence type="ECO:0000313" key="4">
    <source>
        <dbReference type="Proteomes" id="UP000177480"/>
    </source>
</evidence>
<dbReference type="Gene3D" id="3.60.20.10">
    <property type="entry name" value="Glutamine Phosphoribosylpyrophosphate, subunit 1, domain 1"/>
    <property type="match status" value="1"/>
</dbReference>
<dbReference type="InterPro" id="IPR029055">
    <property type="entry name" value="Ntn_hydrolases_N"/>
</dbReference>
<dbReference type="InterPro" id="IPR029057">
    <property type="entry name" value="PRTase-like"/>
</dbReference>
<sequence>MEPANDLRQQGIELKLGTIPEYLHDKVVVVVDDSIVRGNVAPRIVYLLKHHGAREVHMRVSSPPTIAPCAYGFDTWRITEELIARRYKGYVPSILAAINNIITKRYPQKERTYKLDSLAFLSLPGLKSAYASPHEMCFACWNGEYPVL</sequence>
<proteinExistence type="predicted"/>
<evidence type="ECO:0000256" key="2">
    <source>
        <dbReference type="ARBA" id="ARBA00022962"/>
    </source>
</evidence>
<organism evidence="3 4">
    <name type="scientific">Candidatus Ryanbacteria bacterium RIFCSPHIGHO2_01_FULL_45_22</name>
    <dbReference type="NCBI Taxonomy" id="1802114"/>
    <lineage>
        <taxon>Bacteria</taxon>
        <taxon>Candidatus Ryaniibacteriota</taxon>
    </lineage>
</organism>
<reference evidence="3 4" key="1">
    <citation type="journal article" date="2016" name="Nat. Commun.">
        <title>Thousands of microbial genomes shed light on interconnected biogeochemical processes in an aquifer system.</title>
        <authorList>
            <person name="Anantharaman K."/>
            <person name="Brown C.T."/>
            <person name="Hug L.A."/>
            <person name="Sharon I."/>
            <person name="Castelle C.J."/>
            <person name="Probst A.J."/>
            <person name="Thomas B.C."/>
            <person name="Singh A."/>
            <person name="Wilkins M.J."/>
            <person name="Karaoz U."/>
            <person name="Brodie E.L."/>
            <person name="Williams K.H."/>
            <person name="Hubbard S.S."/>
            <person name="Banfield J.F."/>
        </authorList>
    </citation>
    <scope>NUCLEOTIDE SEQUENCE [LARGE SCALE GENOMIC DNA]</scope>
</reference>
<keyword evidence="1" id="KW-0808">Transferase</keyword>
<dbReference type="EMBL" id="MHNK01000001">
    <property type="protein sequence ID" value="OGZ44592.1"/>
    <property type="molecule type" value="Genomic_DNA"/>
</dbReference>
<protein>
    <recommendedName>
        <fullName evidence="5">Amidophosphoribosyltransferase</fullName>
    </recommendedName>
</protein>
<dbReference type="Proteomes" id="UP000177480">
    <property type="component" value="Unassembled WGS sequence"/>
</dbReference>
<evidence type="ECO:0008006" key="5">
    <source>
        <dbReference type="Google" id="ProtNLM"/>
    </source>
</evidence>
<dbReference type="AlphaFoldDB" id="A0A1G2G3I9"/>
<name>A0A1G2G3I9_9BACT</name>
<dbReference type="Gene3D" id="3.40.50.2020">
    <property type="match status" value="1"/>
</dbReference>
<evidence type="ECO:0000313" key="3">
    <source>
        <dbReference type="EMBL" id="OGZ44592.1"/>
    </source>
</evidence>
<accession>A0A1G2G3I9</accession>
<comment type="caution">
    <text evidence="3">The sequence shown here is derived from an EMBL/GenBank/DDBJ whole genome shotgun (WGS) entry which is preliminary data.</text>
</comment>
<keyword evidence="2" id="KW-0315">Glutamine amidotransferase</keyword>
<dbReference type="PANTHER" id="PTHR11907">
    <property type="entry name" value="AMIDOPHOSPHORIBOSYLTRANSFERASE"/>
    <property type="match status" value="1"/>
</dbReference>
<dbReference type="GO" id="GO:0016740">
    <property type="term" value="F:transferase activity"/>
    <property type="evidence" value="ECO:0007669"/>
    <property type="project" value="UniProtKB-KW"/>
</dbReference>
<dbReference type="STRING" id="1802114.A2719_04225"/>
<gene>
    <name evidence="3" type="ORF">A2719_04225</name>
</gene>
<evidence type="ECO:0000256" key="1">
    <source>
        <dbReference type="ARBA" id="ARBA00022679"/>
    </source>
</evidence>
<dbReference type="SUPFAM" id="SSF53271">
    <property type="entry name" value="PRTase-like"/>
    <property type="match status" value="1"/>
</dbReference>